<dbReference type="OrthoDB" id="10540763at2759"/>
<dbReference type="AlphaFoldDB" id="A0A2P5CM28"/>
<comment type="caution">
    <text evidence="1">The sequence shown here is derived from an EMBL/GenBank/DDBJ whole genome shotgun (WGS) entry which is preliminary data.</text>
</comment>
<dbReference type="EMBL" id="JXTB01000116">
    <property type="protein sequence ID" value="PON62107.1"/>
    <property type="molecule type" value="Genomic_DNA"/>
</dbReference>
<gene>
    <name evidence="1" type="ORF">PanWU01x14_141000</name>
</gene>
<protein>
    <submittedName>
        <fullName evidence="1">Uncharacterized protein</fullName>
    </submittedName>
</protein>
<keyword evidence="2" id="KW-1185">Reference proteome</keyword>
<evidence type="ECO:0000313" key="2">
    <source>
        <dbReference type="Proteomes" id="UP000237105"/>
    </source>
</evidence>
<evidence type="ECO:0000313" key="1">
    <source>
        <dbReference type="EMBL" id="PON62107.1"/>
    </source>
</evidence>
<accession>A0A2P5CM28</accession>
<organism evidence="1 2">
    <name type="scientific">Parasponia andersonii</name>
    <name type="common">Sponia andersonii</name>
    <dbReference type="NCBI Taxonomy" id="3476"/>
    <lineage>
        <taxon>Eukaryota</taxon>
        <taxon>Viridiplantae</taxon>
        <taxon>Streptophyta</taxon>
        <taxon>Embryophyta</taxon>
        <taxon>Tracheophyta</taxon>
        <taxon>Spermatophyta</taxon>
        <taxon>Magnoliopsida</taxon>
        <taxon>eudicotyledons</taxon>
        <taxon>Gunneridae</taxon>
        <taxon>Pentapetalae</taxon>
        <taxon>rosids</taxon>
        <taxon>fabids</taxon>
        <taxon>Rosales</taxon>
        <taxon>Cannabaceae</taxon>
        <taxon>Parasponia</taxon>
    </lineage>
</organism>
<reference evidence="2" key="1">
    <citation type="submission" date="2016-06" db="EMBL/GenBank/DDBJ databases">
        <title>Parallel loss of symbiosis genes in relatives of nitrogen-fixing non-legume Parasponia.</title>
        <authorList>
            <person name="Van Velzen R."/>
            <person name="Holmer R."/>
            <person name="Bu F."/>
            <person name="Rutten L."/>
            <person name="Van Zeijl A."/>
            <person name="Liu W."/>
            <person name="Santuari L."/>
            <person name="Cao Q."/>
            <person name="Sharma T."/>
            <person name="Shen D."/>
            <person name="Roswanjaya Y."/>
            <person name="Wardhani T."/>
            <person name="Kalhor M.S."/>
            <person name="Jansen J."/>
            <person name="Van den Hoogen J."/>
            <person name="Gungor B."/>
            <person name="Hartog M."/>
            <person name="Hontelez J."/>
            <person name="Verver J."/>
            <person name="Yang W.-C."/>
            <person name="Schijlen E."/>
            <person name="Repin R."/>
            <person name="Schilthuizen M."/>
            <person name="Schranz E."/>
            <person name="Heidstra R."/>
            <person name="Miyata K."/>
            <person name="Fedorova E."/>
            <person name="Kohlen W."/>
            <person name="Bisseling T."/>
            <person name="Smit S."/>
            <person name="Geurts R."/>
        </authorList>
    </citation>
    <scope>NUCLEOTIDE SEQUENCE [LARGE SCALE GENOMIC DNA]</scope>
    <source>
        <strain evidence="2">cv. WU1-14</strain>
    </source>
</reference>
<name>A0A2P5CM28_PARAD</name>
<proteinExistence type="predicted"/>
<sequence>MIQEENSLPQSMGCSPLKIGRSIDFDVKQDSMFRVKFPLMLLWEWLSPSLDDSRMLELFLCHNYLKILKQKRSRVLKLLCPSDPNND</sequence>
<dbReference type="Proteomes" id="UP000237105">
    <property type="component" value="Unassembled WGS sequence"/>
</dbReference>